<reference evidence="2 3" key="1">
    <citation type="submission" date="2017-11" db="EMBL/GenBank/DDBJ databases">
        <title>Complete genome sequence of Streptomyces lavendulae subsp. lavendulae CCM 3239 (formerly 'Streptomyces aureofaciens CCM 3239'), the producer of the angucycline-type antibiotic auricin.</title>
        <authorList>
            <person name="Busche T."/>
            <person name="Novakova R."/>
            <person name="Al'Dilaimi A."/>
            <person name="Homerova D."/>
            <person name="Feckova L."/>
            <person name="Rezuchova B."/>
            <person name="Mingyar E."/>
            <person name="Csolleiova D."/>
            <person name="Bekeova C."/>
            <person name="Winkler A."/>
            <person name="Sevcikova B."/>
            <person name="Kalinowski J."/>
            <person name="Kormanec J."/>
            <person name="Ruckert C."/>
        </authorList>
    </citation>
    <scope>NUCLEOTIDE SEQUENCE [LARGE SCALE GENOMIC DNA]</scope>
    <source>
        <strain evidence="2 3">CCM 3239</strain>
    </source>
</reference>
<dbReference type="KEGG" id="slx:SLAV_37050"/>
<gene>
    <name evidence="2" type="ORF">SLAV_37050</name>
</gene>
<sequence length="198" mass="21342">MESPCCEEAALTSPEAKGPKVPPSHPPRTPPPQKKPVEPPRPQPATKSADEMPVRSQLRMVVRNRRTAAHPFRADEWAPAKAVRQVLGTVRGWGYPDLDEDDLERVVRVLVTAAVEDGGKRLSVHLGDQDHKVLVAVLSHTTGAPDQAVLGTVATLATVDSVGTDTGEDGRRMWAVLDAEPRRRPVRGTAAVRGEAPS</sequence>
<accession>A0A2K8PU44</accession>
<protein>
    <submittedName>
        <fullName evidence="2">Uncharacterized protein</fullName>
    </submittedName>
</protein>
<name>A0A2K8PU44_STRLA</name>
<organism evidence="2 3">
    <name type="scientific">Streptomyces lavendulae subsp. lavendulae</name>
    <dbReference type="NCBI Taxonomy" id="58340"/>
    <lineage>
        <taxon>Bacteria</taxon>
        <taxon>Bacillati</taxon>
        <taxon>Actinomycetota</taxon>
        <taxon>Actinomycetes</taxon>
        <taxon>Kitasatosporales</taxon>
        <taxon>Streptomycetaceae</taxon>
        <taxon>Streptomyces</taxon>
    </lineage>
</organism>
<evidence type="ECO:0000313" key="3">
    <source>
        <dbReference type="Proteomes" id="UP000231791"/>
    </source>
</evidence>
<keyword evidence="3" id="KW-1185">Reference proteome</keyword>
<dbReference type="AlphaFoldDB" id="A0A2K8PU44"/>
<proteinExistence type="predicted"/>
<evidence type="ECO:0000313" key="2">
    <source>
        <dbReference type="EMBL" id="ATZ29175.1"/>
    </source>
</evidence>
<feature type="compositionally biased region" description="Pro residues" evidence="1">
    <location>
        <begin position="20"/>
        <end position="43"/>
    </location>
</feature>
<feature type="region of interest" description="Disordered" evidence="1">
    <location>
        <begin position="1"/>
        <end position="56"/>
    </location>
</feature>
<dbReference type="Proteomes" id="UP000231791">
    <property type="component" value="Chromosome"/>
</dbReference>
<evidence type="ECO:0000256" key="1">
    <source>
        <dbReference type="SAM" id="MobiDB-lite"/>
    </source>
</evidence>
<dbReference type="EMBL" id="CP024985">
    <property type="protein sequence ID" value="ATZ29175.1"/>
    <property type="molecule type" value="Genomic_DNA"/>
</dbReference>